<evidence type="ECO:0000256" key="3">
    <source>
        <dbReference type="SAM" id="SignalP"/>
    </source>
</evidence>
<reference evidence="5" key="2">
    <citation type="submission" date="2015-05" db="EMBL/GenBank/DDBJ databases">
        <title>Complete genome sequence of Corynebacterium mustelae DSM 45274, isolated from various tissues of a male ferret with lethal sepsis.</title>
        <authorList>
            <person name="Ruckert C."/>
            <person name="Albersmeier A."/>
            <person name="Winkler A."/>
            <person name="Tauch A."/>
        </authorList>
    </citation>
    <scope>NUCLEOTIDE SEQUENCE [LARGE SCALE GENOMIC DNA]</scope>
    <source>
        <strain evidence="5">DSM 45274</strain>
    </source>
</reference>
<dbReference type="KEGG" id="cmv:CMUST_11135"/>
<evidence type="ECO:0000313" key="4">
    <source>
        <dbReference type="EMBL" id="AKK06542.1"/>
    </source>
</evidence>
<accession>A0A0G3H5W3</accession>
<keyword evidence="3" id="KW-0732">Signal</keyword>
<feature type="compositionally biased region" description="Basic and acidic residues" evidence="1">
    <location>
        <begin position="259"/>
        <end position="270"/>
    </location>
</feature>
<gene>
    <name evidence="4" type="ORF">CMUST_11135</name>
</gene>
<keyword evidence="2" id="KW-0812">Transmembrane</keyword>
<sequence>MPKNLRLILAASCIAAVGLSGTVPAKAYEEYVSSDVTVTQSNNRVVVCSYSDYKTTVIPEKEKAVAAELGSYSNIAFFTVADRLGIEVDEFHDWVGTDNAELRKPLDEVLDAQGFNNQEKEDLLKALSDVYLAAGATGEEFDAVQRQKIYDDLQTKGNSALGAAELYAEKNKPIEELKAIVKAAEMGQGAKNYVQGIEAYRVILKWTEASNAPVLKALLDCQTKAKELEAQSMPTRGNETSASQTQPGRTQNQKPSEQPGDKKEPTDKGSSKPVIAGIVAAAIAGLIGLIAVAAPMLAKIFPPLAALLNR</sequence>
<evidence type="ECO:0000256" key="2">
    <source>
        <dbReference type="SAM" id="Phobius"/>
    </source>
</evidence>
<organism evidence="4 5">
    <name type="scientific">Corynebacterium mustelae</name>
    <dbReference type="NCBI Taxonomy" id="571915"/>
    <lineage>
        <taxon>Bacteria</taxon>
        <taxon>Bacillati</taxon>
        <taxon>Actinomycetota</taxon>
        <taxon>Actinomycetes</taxon>
        <taxon>Mycobacteriales</taxon>
        <taxon>Corynebacteriaceae</taxon>
        <taxon>Corynebacterium</taxon>
    </lineage>
</organism>
<reference evidence="4 5" key="1">
    <citation type="journal article" date="2015" name="Genome Announc.">
        <title>Complete Genome Sequence of the Type Strain Corynebacterium mustelae DSM 45274, Isolated from Various Tissues of a Male Ferret with Lethal Sepsis.</title>
        <authorList>
            <person name="Ruckert C."/>
            <person name="Eimer J."/>
            <person name="Winkler A."/>
            <person name="Tauch A."/>
        </authorList>
    </citation>
    <scope>NUCLEOTIDE SEQUENCE [LARGE SCALE GENOMIC DNA]</scope>
    <source>
        <strain evidence="4 5">DSM 45274</strain>
    </source>
</reference>
<keyword evidence="2" id="KW-1133">Transmembrane helix</keyword>
<evidence type="ECO:0000256" key="1">
    <source>
        <dbReference type="SAM" id="MobiDB-lite"/>
    </source>
</evidence>
<feature type="transmembrane region" description="Helical" evidence="2">
    <location>
        <begin position="274"/>
        <end position="298"/>
    </location>
</feature>
<dbReference type="Proteomes" id="UP000035199">
    <property type="component" value="Chromosome"/>
</dbReference>
<feature type="signal peptide" evidence="3">
    <location>
        <begin position="1"/>
        <end position="27"/>
    </location>
</feature>
<dbReference type="AlphaFoldDB" id="A0A0G3H5W3"/>
<protein>
    <submittedName>
        <fullName evidence="4">Uncharacterized protein</fullName>
    </submittedName>
</protein>
<dbReference type="EMBL" id="CP011542">
    <property type="protein sequence ID" value="AKK06542.1"/>
    <property type="molecule type" value="Genomic_DNA"/>
</dbReference>
<evidence type="ECO:0000313" key="5">
    <source>
        <dbReference type="Proteomes" id="UP000035199"/>
    </source>
</evidence>
<keyword evidence="2" id="KW-0472">Membrane</keyword>
<feature type="compositionally biased region" description="Polar residues" evidence="1">
    <location>
        <begin position="232"/>
        <end position="256"/>
    </location>
</feature>
<keyword evidence="5" id="KW-1185">Reference proteome</keyword>
<dbReference type="RefSeq" id="WP_047262556.1">
    <property type="nucleotide sequence ID" value="NZ_CP011542.1"/>
</dbReference>
<dbReference type="PATRIC" id="fig|571915.4.peg.2374"/>
<feature type="chain" id="PRO_5002554733" evidence="3">
    <location>
        <begin position="28"/>
        <end position="310"/>
    </location>
</feature>
<feature type="region of interest" description="Disordered" evidence="1">
    <location>
        <begin position="228"/>
        <end position="271"/>
    </location>
</feature>
<name>A0A0G3H5W3_9CORY</name>
<proteinExistence type="predicted"/>